<dbReference type="SMART" id="SM00282">
    <property type="entry name" value="LamG"/>
    <property type="match status" value="4"/>
</dbReference>
<feature type="domain" description="Laminin G" evidence="7">
    <location>
        <begin position="26"/>
        <end position="220"/>
    </location>
</feature>
<keyword evidence="1 3" id="KW-1015">Disulfide bond</keyword>
<feature type="compositionally biased region" description="Basic residues" evidence="4">
    <location>
        <begin position="1462"/>
        <end position="1471"/>
    </location>
</feature>
<feature type="domain" description="Laminin G" evidence="7">
    <location>
        <begin position="836"/>
        <end position="1028"/>
    </location>
</feature>
<protein>
    <submittedName>
        <fullName evidence="9">Uncharacterized protein</fullName>
    </submittedName>
</protein>
<dbReference type="Proteomes" id="UP000663870">
    <property type="component" value="Unassembled WGS sequence"/>
</dbReference>
<keyword evidence="6" id="KW-0732">Signal</keyword>
<organism evidence="9 10">
    <name type="scientific">Rotaria sordida</name>
    <dbReference type="NCBI Taxonomy" id="392033"/>
    <lineage>
        <taxon>Eukaryota</taxon>
        <taxon>Metazoa</taxon>
        <taxon>Spiralia</taxon>
        <taxon>Gnathifera</taxon>
        <taxon>Rotifera</taxon>
        <taxon>Eurotatoria</taxon>
        <taxon>Bdelloidea</taxon>
        <taxon>Philodinida</taxon>
        <taxon>Philodinidae</taxon>
        <taxon>Rotaria</taxon>
    </lineage>
</organism>
<dbReference type="InterPro" id="IPR013320">
    <property type="entry name" value="ConA-like_dom_sf"/>
</dbReference>
<dbReference type="EMBL" id="CAJNOL010000197">
    <property type="protein sequence ID" value="CAF0925614.1"/>
    <property type="molecule type" value="Genomic_DNA"/>
</dbReference>
<comment type="caution">
    <text evidence="2">Lacks conserved residue(s) required for the propagation of feature annotation.</text>
</comment>
<feature type="domain" description="Laminin G" evidence="7">
    <location>
        <begin position="257"/>
        <end position="425"/>
    </location>
</feature>
<feature type="transmembrane region" description="Helical" evidence="5">
    <location>
        <begin position="1379"/>
        <end position="1402"/>
    </location>
</feature>
<evidence type="ECO:0000256" key="5">
    <source>
        <dbReference type="SAM" id="Phobius"/>
    </source>
</evidence>
<dbReference type="InterPro" id="IPR050372">
    <property type="entry name" value="Neurexin-related_CASP"/>
</dbReference>
<feature type="signal peptide" evidence="6">
    <location>
        <begin position="1"/>
        <end position="21"/>
    </location>
</feature>
<keyword evidence="5" id="KW-0812">Transmembrane</keyword>
<feature type="compositionally biased region" description="Low complexity" evidence="4">
    <location>
        <begin position="1438"/>
        <end position="1450"/>
    </location>
</feature>
<dbReference type="InterPro" id="IPR001791">
    <property type="entry name" value="Laminin_G"/>
</dbReference>
<keyword evidence="2" id="KW-0245">EGF-like domain</keyword>
<dbReference type="Gene3D" id="2.60.120.200">
    <property type="match status" value="6"/>
</dbReference>
<evidence type="ECO:0000313" key="10">
    <source>
        <dbReference type="Proteomes" id="UP000663870"/>
    </source>
</evidence>
<evidence type="ECO:0000256" key="6">
    <source>
        <dbReference type="SAM" id="SignalP"/>
    </source>
</evidence>
<accession>A0A814BBG3</accession>
<keyword evidence="5" id="KW-1133">Transmembrane helix</keyword>
<feature type="region of interest" description="Disordered" evidence="4">
    <location>
        <begin position="1431"/>
        <end position="1477"/>
    </location>
</feature>
<evidence type="ECO:0000256" key="1">
    <source>
        <dbReference type="ARBA" id="ARBA00023157"/>
    </source>
</evidence>
<evidence type="ECO:0000256" key="4">
    <source>
        <dbReference type="SAM" id="MobiDB-lite"/>
    </source>
</evidence>
<name>A0A814BBG3_9BILA</name>
<reference evidence="9" key="1">
    <citation type="submission" date="2021-02" db="EMBL/GenBank/DDBJ databases">
        <authorList>
            <person name="Nowell W R."/>
        </authorList>
    </citation>
    <scope>NUCLEOTIDE SEQUENCE</scope>
</reference>
<evidence type="ECO:0000313" key="9">
    <source>
        <dbReference type="EMBL" id="CAF0925614.1"/>
    </source>
</evidence>
<evidence type="ECO:0000256" key="3">
    <source>
        <dbReference type="PROSITE-ProRule" id="PRU00122"/>
    </source>
</evidence>
<feature type="domain" description="Laminin G" evidence="7">
    <location>
        <begin position="430"/>
        <end position="619"/>
    </location>
</feature>
<keyword evidence="5" id="KW-0472">Membrane</keyword>
<proteinExistence type="predicted"/>
<sequence>MFLVLFIIIYLNLFLFNSTLSSLSNTLVFSAGPNSYVAFDSWRPCLNGYVRFDIRTNAHDGTLAYIDDRGKFDFFYLKLIEGKLRLLFNLGNDRQALNVNMKINDEQWHTILIKRDGQTTILSIDNGLASNSTITYSEDLYFGGTTHNEYQASPFYFGGIPAALERPSNGNLSSFDVYMQPRFRGRLRNLIYKNCTNSRLIQPVHLQISGGVSLIQNQHCSSQLCGVGICLITDTYYKCLCDETDYQGEHCEYEHKPNELTFNGKKYLKYNFNQTIISKNEIIQFQFKTNHYNALLFHIIEQNLYIKLKQGQIIIEYRSNNQLYESSTKDLYLIDNQWHYVQIKRKYEQITMMIDEYHLQLENDIKIEQLSNLKEIYIGGNNNENFEKFYGCLKDISFIINDTLIYNISEYFLNKQNFNENNLRCSSLLNPIEFLISSTFLSFELSEYVQQMINYQLNISFHFQTYSSDAILLYCTNKFNDDFLGFDLIDGFFYITINLNKKKQRQELFQQRFNNGQTHFIFLHIQGYQGGLEFNITMNYRQSTRIIIPHSLSKIHLHTLTIGGINPNIQWLPDNYWSGIMHRGLIGCFSDLELNNEAINLTKYINNTNNNITPKSGPCLTTLLSKRECSCEHGGECRLNNGGIWSCDCSKTGYTGRRCEHATYHIDLNQIHTFELNTNLQWSQQINDVAFGLQAIHDQENFLELRPCRQSLECDSINFSIRNGLLQINFYYSNKTINITEEQPFIIDNQWHYIHLYRIDTKLLLHIDHHISQQRMNIIETNQTLLSTIWLILNGNQQIRIEDLRIYDQSINSKFFLNKQYEQIELKHRIWKPSNSISFYEQQDSYITISLNDILCQECELDTIYFDFRTTELTGLILFANIQTNNPKMSYSLDNTIDKDGQYLVIKLVDGQLHLIVLIASLHEDEDEIYQIQTKTRFNDGQWHHISLHRGSDYHLELIIDSHQYYLLTSIHFIDTIYFGRPSFLSSDILPFNHINTLKTCLASLTINSRLINLHEYIKTNLHIRNDCFLESQCPLRHCQNTGICINRIKCDCQHTSFQGDFCTELKIGYFFNQYTSGLIFDQPFQIDNPLLNYKISFGIVTKMISGEIICVSDQLQIELYRGHIRIKLITNMNHNNEYIDNDIMINNGYYHLVQIQYNSTGYLYLNVDNKSILKQLTYRLSFDKPLLLLIGQNPAFRHGFQGQLYGLESDIYSVFDMISPTFQRISYSPIQDKIFSSSSLSSPSSSIIYPSSHIQNDLIPSLCSPQSYDDICIITSDTSLSLLSYPNVTLLTFSPTKNLLSSSSSSSSSSISPSIISRYTTTSYITSTISYQINNFSTLISSNYTFNSTYYVEHPPLIVSVRTHTLNRSRKIFYRQKFWIILIPVLCGTILCLIFAICGFIKYRRKDVGVYEVEEAQRFRPLIVELNSSPGERNQENLNSTTTSTNTSLIRHVSKKDNIKSHKNRKRKKSPLTTTDEQREFYI</sequence>
<dbReference type="Gene3D" id="2.10.25.10">
    <property type="entry name" value="Laminin"/>
    <property type="match status" value="2"/>
</dbReference>
<evidence type="ECO:0000256" key="2">
    <source>
        <dbReference type="PROSITE-ProRule" id="PRU00076"/>
    </source>
</evidence>
<dbReference type="SMART" id="SM00181">
    <property type="entry name" value="EGF"/>
    <property type="match status" value="3"/>
</dbReference>
<gene>
    <name evidence="9" type="ORF">JXQ802_LOCUS10356</name>
</gene>
<feature type="domain" description="EGF-like" evidence="8">
    <location>
        <begin position="625"/>
        <end position="660"/>
    </location>
</feature>
<evidence type="ECO:0000259" key="8">
    <source>
        <dbReference type="PROSITE" id="PS50026"/>
    </source>
</evidence>
<feature type="disulfide bond" evidence="3">
    <location>
        <begin position="1001"/>
        <end position="1028"/>
    </location>
</feature>
<dbReference type="CDD" id="cd00110">
    <property type="entry name" value="LamG"/>
    <property type="match status" value="4"/>
</dbReference>
<evidence type="ECO:0000259" key="7">
    <source>
        <dbReference type="PROSITE" id="PS50025"/>
    </source>
</evidence>
<dbReference type="PANTHER" id="PTHR15036">
    <property type="entry name" value="PIKACHURIN-LIKE PROTEIN"/>
    <property type="match status" value="1"/>
</dbReference>
<feature type="domain" description="EGF-like" evidence="8">
    <location>
        <begin position="1030"/>
        <end position="1064"/>
    </location>
</feature>
<feature type="chain" id="PRO_5032870744" evidence="6">
    <location>
        <begin position="22"/>
        <end position="1484"/>
    </location>
</feature>
<dbReference type="CDD" id="cd00054">
    <property type="entry name" value="EGF_CA"/>
    <property type="match status" value="1"/>
</dbReference>
<comment type="caution">
    <text evidence="9">The sequence shown here is derived from an EMBL/GenBank/DDBJ whole genome shotgun (WGS) entry which is preliminary data.</text>
</comment>
<dbReference type="PANTHER" id="PTHR15036:SF49">
    <property type="entry name" value="AXOTACTIN"/>
    <property type="match status" value="1"/>
</dbReference>
<dbReference type="PROSITE" id="PS50025">
    <property type="entry name" value="LAM_G_DOMAIN"/>
    <property type="match status" value="4"/>
</dbReference>
<dbReference type="SUPFAM" id="SSF49899">
    <property type="entry name" value="Concanavalin A-like lectins/glucanases"/>
    <property type="match status" value="6"/>
</dbReference>
<dbReference type="PROSITE" id="PS50026">
    <property type="entry name" value="EGF_3"/>
    <property type="match status" value="2"/>
</dbReference>
<keyword evidence="10" id="KW-1185">Reference proteome</keyword>
<dbReference type="InterPro" id="IPR000742">
    <property type="entry name" value="EGF"/>
</dbReference>
<dbReference type="Pfam" id="PF02210">
    <property type="entry name" value="Laminin_G_2"/>
    <property type="match status" value="4"/>
</dbReference>